<comment type="caution">
    <text evidence="1">The sequence shown here is derived from an EMBL/GenBank/DDBJ whole genome shotgun (WGS) entry which is preliminary data.</text>
</comment>
<dbReference type="Proteomes" id="UP000224130">
    <property type="component" value="Unassembled WGS sequence"/>
</dbReference>
<evidence type="ECO:0000313" key="1">
    <source>
        <dbReference type="EMBL" id="PFG44106.1"/>
    </source>
</evidence>
<dbReference type="OrthoDB" id="3266819at2"/>
<name>A0A2A9EZZ2_9MICO</name>
<dbReference type="AlphaFoldDB" id="A0A2A9EZZ2"/>
<gene>
    <name evidence="1" type="ORF">ATJ88_2824</name>
</gene>
<dbReference type="InterPro" id="IPR023393">
    <property type="entry name" value="START-like_dom_sf"/>
</dbReference>
<keyword evidence="2" id="KW-1185">Reference proteome</keyword>
<dbReference type="Pfam" id="PF10698">
    <property type="entry name" value="DUF2505"/>
    <property type="match status" value="1"/>
</dbReference>
<dbReference type="EMBL" id="PDJJ01000001">
    <property type="protein sequence ID" value="PFG44106.1"/>
    <property type="molecule type" value="Genomic_DNA"/>
</dbReference>
<dbReference type="RefSeq" id="WP_098464362.1">
    <property type="nucleotide sequence ID" value="NZ_PDJJ01000001.1"/>
</dbReference>
<protein>
    <submittedName>
        <fullName evidence="1">Uncharacterized protein DUF2505</fullName>
    </submittedName>
</protein>
<dbReference type="Gene3D" id="3.30.530.20">
    <property type="match status" value="1"/>
</dbReference>
<evidence type="ECO:0000313" key="2">
    <source>
        <dbReference type="Proteomes" id="UP000224130"/>
    </source>
</evidence>
<dbReference type="SUPFAM" id="SSF55961">
    <property type="entry name" value="Bet v1-like"/>
    <property type="match status" value="1"/>
</dbReference>
<organism evidence="1 2">
    <name type="scientific">Isoptericola jiangsuensis</name>
    <dbReference type="NCBI Taxonomy" id="548579"/>
    <lineage>
        <taxon>Bacteria</taxon>
        <taxon>Bacillati</taxon>
        <taxon>Actinomycetota</taxon>
        <taxon>Actinomycetes</taxon>
        <taxon>Micrococcales</taxon>
        <taxon>Promicromonosporaceae</taxon>
        <taxon>Isoptericola</taxon>
    </lineage>
</organism>
<sequence length="166" mass="17766">MHLSVELTYAADVTTVAAVLADAEFVRWRSHAPEVGAVGPVDVAGDPGQGFTVSLRRTLPTDVIPPQLRPLVGDRVEVRQTEAWEPPVEGRHVGTIVVEFTGAPVRLTGRLLLEDDGAGGSRHRYDLDVRSSVPLFATAVEEAAASAVRGTLAAEQQAAREWLARP</sequence>
<dbReference type="InterPro" id="IPR019639">
    <property type="entry name" value="DUF2505"/>
</dbReference>
<reference evidence="1 2" key="1">
    <citation type="submission" date="2017-10" db="EMBL/GenBank/DDBJ databases">
        <title>Sequencing the genomes of 1000 actinobacteria strains.</title>
        <authorList>
            <person name="Klenk H.-P."/>
        </authorList>
    </citation>
    <scope>NUCLEOTIDE SEQUENCE [LARGE SCALE GENOMIC DNA]</scope>
    <source>
        <strain evidence="1 2">DSM 21863</strain>
    </source>
</reference>
<proteinExistence type="predicted"/>
<accession>A0A2A9EZZ2</accession>